<evidence type="ECO:0000313" key="6">
    <source>
        <dbReference type="EMBL" id="RXF72839.1"/>
    </source>
</evidence>
<evidence type="ECO:0000256" key="3">
    <source>
        <dbReference type="ARBA" id="ARBA00023002"/>
    </source>
</evidence>
<protein>
    <submittedName>
        <fullName evidence="6">RibD family protein</fullName>
    </submittedName>
</protein>
<dbReference type="OrthoDB" id="2313602at2"/>
<keyword evidence="2" id="KW-0521">NADP</keyword>
<gene>
    <name evidence="6" type="ORF">EK403_13490</name>
</gene>
<evidence type="ECO:0000256" key="2">
    <source>
        <dbReference type="ARBA" id="ARBA00022857"/>
    </source>
</evidence>
<evidence type="ECO:0000256" key="4">
    <source>
        <dbReference type="SAM" id="MobiDB-lite"/>
    </source>
</evidence>
<dbReference type="Pfam" id="PF01872">
    <property type="entry name" value="RibD_C"/>
    <property type="match status" value="1"/>
</dbReference>
<dbReference type="GO" id="GO:0009231">
    <property type="term" value="P:riboflavin biosynthetic process"/>
    <property type="evidence" value="ECO:0007669"/>
    <property type="project" value="InterPro"/>
</dbReference>
<dbReference type="SUPFAM" id="SSF53597">
    <property type="entry name" value="Dihydrofolate reductase-like"/>
    <property type="match status" value="1"/>
</dbReference>
<keyword evidence="3" id="KW-0560">Oxidoreductase</keyword>
<dbReference type="RefSeq" id="WP_128778000.1">
    <property type="nucleotide sequence ID" value="NZ_RYFI01000012.1"/>
</dbReference>
<feature type="region of interest" description="Disordered" evidence="4">
    <location>
        <begin position="258"/>
        <end position="305"/>
    </location>
</feature>
<dbReference type="GO" id="GO:0008703">
    <property type="term" value="F:5-amino-6-(5-phosphoribosylamino)uracil reductase activity"/>
    <property type="evidence" value="ECO:0007669"/>
    <property type="project" value="InterPro"/>
</dbReference>
<dbReference type="Gene3D" id="3.40.430.10">
    <property type="entry name" value="Dihydrofolate Reductase, subunit A"/>
    <property type="match status" value="1"/>
</dbReference>
<name>A0A4Q0MIH9_9HYPH</name>
<dbReference type="Proteomes" id="UP000289708">
    <property type="component" value="Unassembled WGS sequence"/>
</dbReference>
<proteinExistence type="predicted"/>
<evidence type="ECO:0000256" key="1">
    <source>
        <dbReference type="ARBA" id="ARBA00005104"/>
    </source>
</evidence>
<dbReference type="InterPro" id="IPR002734">
    <property type="entry name" value="RibDG_C"/>
</dbReference>
<dbReference type="EMBL" id="RYFI01000012">
    <property type="protein sequence ID" value="RXF72839.1"/>
    <property type="molecule type" value="Genomic_DNA"/>
</dbReference>
<feature type="domain" description="Bacterial bifunctional deaminase-reductase C-terminal" evidence="5">
    <location>
        <begin position="47"/>
        <end position="220"/>
    </location>
</feature>
<comment type="caution">
    <text evidence="6">The sequence shown here is derived from an EMBL/GenBank/DDBJ whole genome shotgun (WGS) entry which is preliminary data.</text>
</comment>
<accession>A0A4Q0MIH9</accession>
<evidence type="ECO:0000313" key="7">
    <source>
        <dbReference type="Proteomes" id="UP000289708"/>
    </source>
</evidence>
<dbReference type="PANTHER" id="PTHR38011:SF7">
    <property type="entry name" value="2,5-DIAMINO-6-RIBOSYLAMINO-4(3H)-PYRIMIDINONE 5'-PHOSPHATE REDUCTASE"/>
    <property type="match status" value="1"/>
</dbReference>
<dbReference type="InterPro" id="IPR050765">
    <property type="entry name" value="Riboflavin_Biosynth_HTPR"/>
</dbReference>
<sequence>MSIAEHPLDSDAAWAATRAARRGAPLPAALERHPLCRMLAPLASPNPIVVAQLGQSLDGRIATVTGASHFINGPGGIDHLHRLRALVDAVVVGVGTVVADDCRLTVRRCDGPSPARVAIDPRGRAPDDARIFAEDGARRISIRAEGVEPCAAPGVETIHLRPMEGRLAPADLVAALASRGLRRLLIEGGTATVSSFVAADAVDRLHVMVAPLIVGSGQPGLTLAPVAELDLARRPACVAHPLGGGDVLFDCDMRREADGFGRERGSDDERRDDDARRRRIPAAGEDIPLDCGGPGSGHDPGRALA</sequence>
<organism evidence="6 7">
    <name type="scientific">Hansschlegelia zhihuaiae</name>
    <dbReference type="NCBI Taxonomy" id="405005"/>
    <lineage>
        <taxon>Bacteria</taxon>
        <taxon>Pseudomonadati</taxon>
        <taxon>Pseudomonadota</taxon>
        <taxon>Alphaproteobacteria</taxon>
        <taxon>Hyphomicrobiales</taxon>
        <taxon>Methylopilaceae</taxon>
        <taxon>Hansschlegelia</taxon>
    </lineage>
</organism>
<keyword evidence="7" id="KW-1185">Reference proteome</keyword>
<comment type="pathway">
    <text evidence="1">Cofactor biosynthesis; riboflavin biosynthesis.</text>
</comment>
<dbReference type="PANTHER" id="PTHR38011">
    <property type="entry name" value="DIHYDROFOLATE REDUCTASE FAMILY PROTEIN (AFU_ORTHOLOGUE AFUA_8G06820)"/>
    <property type="match status" value="1"/>
</dbReference>
<evidence type="ECO:0000259" key="5">
    <source>
        <dbReference type="Pfam" id="PF01872"/>
    </source>
</evidence>
<reference evidence="6 7" key="1">
    <citation type="submission" date="2018-12" db="EMBL/GenBank/DDBJ databases">
        <title>bacterium Hansschlegelia zhihuaiae S113.</title>
        <authorList>
            <person name="He J."/>
        </authorList>
    </citation>
    <scope>NUCLEOTIDE SEQUENCE [LARGE SCALE GENOMIC DNA]</scope>
    <source>
        <strain evidence="6 7">S 113</strain>
    </source>
</reference>
<feature type="compositionally biased region" description="Basic and acidic residues" evidence="4">
    <location>
        <begin position="258"/>
        <end position="276"/>
    </location>
</feature>
<dbReference type="AlphaFoldDB" id="A0A4Q0MIH9"/>
<dbReference type="InterPro" id="IPR024072">
    <property type="entry name" value="DHFR-like_dom_sf"/>
</dbReference>